<protein>
    <submittedName>
        <fullName evidence="3">Oxidoreductase</fullName>
    </submittedName>
</protein>
<dbReference type="PANTHER" id="PTHR43377">
    <property type="entry name" value="BILIVERDIN REDUCTASE A"/>
    <property type="match status" value="1"/>
</dbReference>
<comment type="caution">
    <text evidence="3">The sequence shown here is derived from an EMBL/GenBank/DDBJ whole genome shotgun (WGS) entry which is preliminary data.</text>
</comment>
<dbReference type="InterPro" id="IPR036291">
    <property type="entry name" value="NAD(P)-bd_dom_sf"/>
</dbReference>
<name>A0A350HAI9_UNCW3</name>
<dbReference type="Pfam" id="PF22725">
    <property type="entry name" value="GFO_IDH_MocA_C3"/>
    <property type="match status" value="1"/>
</dbReference>
<dbReference type="SUPFAM" id="SSF51735">
    <property type="entry name" value="NAD(P)-binding Rossmann-fold domains"/>
    <property type="match status" value="1"/>
</dbReference>
<accession>A0A350HAI9</accession>
<dbReference type="InterPro" id="IPR000683">
    <property type="entry name" value="Gfo/Idh/MocA-like_OxRdtase_N"/>
</dbReference>
<dbReference type="InterPro" id="IPR055170">
    <property type="entry name" value="GFO_IDH_MocA-like_dom"/>
</dbReference>
<feature type="domain" description="Gfo/Idh/MocA-like oxidoreductase N-terminal" evidence="1">
    <location>
        <begin position="5"/>
        <end position="121"/>
    </location>
</feature>
<dbReference type="AlphaFoldDB" id="A0A350HAI9"/>
<gene>
    <name evidence="3" type="ORF">DCW38_05165</name>
</gene>
<dbReference type="PANTHER" id="PTHR43377:SF6">
    <property type="entry name" value="GFO_IDH_MOCA-LIKE OXIDOREDUCTASE N-TERMINAL DOMAIN-CONTAINING PROTEIN"/>
    <property type="match status" value="1"/>
</dbReference>
<proteinExistence type="predicted"/>
<dbReference type="Gene3D" id="3.40.50.720">
    <property type="entry name" value="NAD(P)-binding Rossmann-like Domain"/>
    <property type="match status" value="1"/>
</dbReference>
<dbReference type="Proteomes" id="UP000264062">
    <property type="component" value="Unassembled WGS sequence"/>
</dbReference>
<reference evidence="3 4" key="1">
    <citation type="journal article" date="2018" name="Nat. Biotechnol.">
        <title>A standardized bacterial taxonomy based on genome phylogeny substantially revises the tree of life.</title>
        <authorList>
            <person name="Parks D.H."/>
            <person name="Chuvochina M."/>
            <person name="Waite D.W."/>
            <person name="Rinke C."/>
            <person name="Skarshewski A."/>
            <person name="Chaumeil P.A."/>
            <person name="Hugenholtz P."/>
        </authorList>
    </citation>
    <scope>NUCLEOTIDE SEQUENCE [LARGE SCALE GENOMIC DNA]</scope>
    <source>
        <strain evidence="3">UBA9956</strain>
    </source>
</reference>
<dbReference type="InterPro" id="IPR051450">
    <property type="entry name" value="Gfo/Idh/MocA_Oxidoreductases"/>
</dbReference>
<dbReference type="GO" id="GO:0000166">
    <property type="term" value="F:nucleotide binding"/>
    <property type="evidence" value="ECO:0007669"/>
    <property type="project" value="InterPro"/>
</dbReference>
<evidence type="ECO:0000259" key="2">
    <source>
        <dbReference type="Pfam" id="PF22725"/>
    </source>
</evidence>
<dbReference type="Pfam" id="PF01408">
    <property type="entry name" value="GFO_IDH_MocA"/>
    <property type="match status" value="1"/>
</dbReference>
<organism evidence="3 4">
    <name type="scientific">candidate division WOR-3 bacterium</name>
    <dbReference type="NCBI Taxonomy" id="2052148"/>
    <lineage>
        <taxon>Bacteria</taxon>
        <taxon>Bacteria division WOR-3</taxon>
    </lineage>
</organism>
<evidence type="ECO:0000313" key="4">
    <source>
        <dbReference type="Proteomes" id="UP000264062"/>
    </source>
</evidence>
<dbReference type="Gene3D" id="3.30.360.10">
    <property type="entry name" value="Dihydrodipicolinate Reductase, domain 2"/>
    <property type="match status" value="1"/>
</dbReference>
<dbReference type="EMBL" id="DMZY01000153">
    <property type="protein sequence ID" value="HAV92555.1"/>
    <property type="molecule type" value="Genomic_DNA"/>
</dbReference>
<sequence>MKTLSMVGYGYWGPNLLRVLNSMKQVKVKYVCDLDEKRIKDAKEKYPDYIYTKNADAVFEDKEVDAVILATPIEMHYPLAMKAMEMGKDVFIEKPITGSSEDAVKLIKFAKEKKRIVMTGHTFVFSPPVRKMREIVKSGELGEIFFITSSRVNLGIHRKSISVIWDLAPHDLSIIYYLIDEEPIEISASGRDSIIKGVPDVAFISLKFPSKIVANIELSWLAPTKMRRTVVVGSKKMLIYDDSDPVDKIKVYDKGIEMKDPETFGEYQLTYRTGDMYAPRIDTAEPLKIEMESFLDAVETRISPPSDGEFGLRVVKTIEIADKKLYASL</sequence>
<dbReference type="SUPFAM" id="SSF55347">
    <property type="entry name" value="Glyceraldehyde-3-phosphate dehydrogenase-like, C-terminal domain"/>
    <property type="match status" value="1"/>
</dbReference>
<evidence type="ECO:0000313" key="3">
    <source>
        <dbReference type="EMBL" id="HAV92555.1"/>
    </source>
</evidence>
<feature type="domain" description="GFO/IDH/MocA-like oxidoreductase" evidence="2">
    <location>
        <begin position="129"/>
        <end position="238"/>
    </location>
</feature>
<evidence type="ECO:0000259" key="1">
    <source>
        <dbReference type="Pfam" id="PF01408"/>
    </source>
</evidence>